<dbReference type="AlphaFoldDB" id="A0AAV1SEZ1"/>
<name>A0AAV1SEZ1_9ROSI</name>
<organism evidence="1 2">
    <name type="scientific">Dovyalis caffra</name>
    <dbReference type="NCBI Taxonomy" id="77055"/>
    <lineage>
        <taxon>Eukaryota</taxon>
        <taxon>Viridiplantae</taxon>
        <taxon>Streptophyta</taxon>
        <taxon>Embryophyta</taxon>
        <taxon>Tracheophyta</taxon>
        <taxon>Spermatophyta</taxon>
        <taxon>Magnoliopsida</taxon>
        <taxon>eudicotyledons</taxon>
        <taxon>Gunneridae</taxon>
        <taxon>Pentapetalae</taxon>
        <taxon>rosids</taxon>
        <taxon>fabids</taxon>
        <taxon>Malpighiales</taxon>
        <taxon>Salicaceae</taxon>
        <taxon>Flacourtieae</taxon>
        <taxon>Dovyalis</taxon>
    </lineage>
</organism>
<gene>
    <name evidence="1" type="ORF">DCAF_LOCUS22649</name>
</gene>
<proteinExistence type="predicted"/>
<accession>A0AAV1SEZ1</accession>
<keyword evidence="2" id="KW-1185">Reference proteome</keyword>
<dbReference type="Proteomes" id="UP001314170">
    <property type="component" value="Unassembled WGS sequence"/>
</dbReference>
<reference evidence="1 2" key="1">
    <citation type="submission" date="2024-01" db="EMBL/GenBank/DDBJ databases">
        <authorList>
            <person name="Waweru B."/>
        </authorList>
    </citation>
    <scope>NUCLEOTIDE SEQUENCE [LARGE SCALE GENOMIC DNA]</scope>
</reference>
<sequence>MLESLKVKTELTNMSYIEFLFGVLRKSFCRESVSLDLGTIIFKLKVIPQMKDLECLSLDAWKHDCIKEHLTELISLTREVSTPAVCNNSKTISGILNLPKASADVKIVFEDNTRGSFASGFDFGLS</sequence>
<evidence type="ECO:0000313" key="1">
    <source>
        <dbReference type="EMBL" id="CAK7349926.1"/>
    </source>
</evidence>
<protein>
    <submittedName>
        <fullName evidence="1">Uncharacterized protein</fullName>
    </submittedName>
</protein>
<comment type="caution">
    <text evidence="1">The sequence shown here is derived from an EMBL/GenBank/DDBJ whole genome shotgun (WGS) entry which is preliminary data.</text>
</comment>
<evidence type="ECO:0000313" key="2">
    <source>
        <dbReference type="Proteomes" id="UP001314170"/>
    </source>
</evidence>
<dbReference type="EMBL" id="CAWUPB010001178">
    <property type="protein sequence ID" value="CAK7349926.1"/>
    <property type="molecule type" value="Genomic_DNA"/>
</dbReference>